<dbReference type="EMBL" id="CAJVPL010000864">
    <property type="protein sequence ID" value="CAG8535739.1"/>
    <property type="molecule type" value="Genomic_DNA"/>
</dbReference>
<accession>A0A9N9AJZ2</accession>
<name>A0A9N9AJZ2_9GLOM</name>
<evidence type="ECO:0000256" key="3">
    <source>
        <dbReference type="SAM" id="SignalP"/>
    </source>
</evidence>
<keyword evidence="3" id="KW-0732">Signal</keyword>
<evidence type="ECO:0000313" key="5">
    <source>
        <dbReference type="Proteomes" id="UP000789831"/>
    </source>
</evidence>
<protein>
    <submittedName>
        <fullName evidence="4">11667_t:CDS:1</fullName>
    </submittedName>
</protein>
<organism evidence="4 5">
    <name type="scientific">Ambispora gerdemannii</name>
    <dbReference type="NCBI Taxonomy" id="144530"/>
    <lineage>
        <taxon>Eukaryota</taxon>
        <taxon>Fungi</taxon>
        <taxon>Fungi incertae sedis</taxon>
        <taxon>Mucoromycota</taxon>
        <taxon>Glomeromycotina</taxon>
        <taxon>Glomeromycetes</taxon>
        <taxon>Archaeosporales</taxon>
        <taxon>Ambisporaceae</taxon>
        <taxon>Ambispora</taxon>
    </lineage>
</organism>
<evidence type="ECO:0000256" key="1">
    <source>
        <dbReference type="SAM" id="MobiDB-lite"/>
    </source>
</evidence>
<feature type="transmembrane region" description="Helical" evidence="2">
    <location>
        <begin position="71"/>
        <end position="97"/>
    </location>
</feature>
<evidence type="ECO:0000256" key="2">
    <source>
        <dbReference type="SAM" id="Phobius"/>
    </source>
</evidence>
<keyword evidence="2" id="KW-0812">Transmembrane</keyword>
<dbReference type="OrthoDB" id="2444059at2759"/>
<comment type="caution">
    <text evidence="4">The sequence shown here is derived from an EMBL/GenBank/DDBJ whole genome shotgun (WGS) entry which is preliminary data.</text>
</comment>
<feature type="chain" id="PRO_5040496675" evidence="3">
    <location>
        <begin position="20"/>
        <end position="252"/>
    </location>
</feature>
<keyword evidence="2" id="KW-1133">Transmembrane helix</keyword>
<sequence>MQLFAVMLAFYLWYSTVMHDVRIEEKCFRYASCGIWVINAIMQVASWVSARREKNWGAEPNQLYCKGSNDWLAFMIPSIIVSAIATFFACHSSVLTFRRWRLFRQKQTRGTAIKLGLAVRLCVYSLFYAMISLASYIPRIIQNIPDSEDLTLSEFSGSASGIFLFLTFGTTKSAAVFLPCCYYAPPESQLLSNAMSISNSFASTTHEPDHAIQKVDSNDLNYFVDDADDGDNDAKGDGDDEVGGEEGNENVS</sequence>
<evidence type="ECO:0000313" key="4">
    <source>
        <dbReference type="EMBL" id="CAG8535739.1"/>
    </source>
</evidence>
<feature type="transmembrane region" description="Helical" evidence="2">
    <location>
        <begin position="28"/>
        <end position="50"/>
    </location>
</feature>
<proteinExistence type="predicted"/>
<feature type="region of interest" description="Disordered" evidence="1">
    <location>
        <begin position="222"/>
        <end position="252"/>
    </location>
</feature>
<gene>
    <name evidence="4" type="ORF">AGERDE_LOCUS5934</name>
</gene>
<dbReference type="AlphaFoldDB" id="A0A9N9AJZ2"/>
<feature type="compositionally biased region" description="Acidic residues" evidence="1">
    <location>
        <begin position="238"/>
        <end position="252"/>
    </location>
</feature>
<feature type="transmembrane region" description="Helical" evidence="2">
    <location>
        <begin position="117"/>
        <end position="137"/>
    </location>
</feature>
<reference evidence="4" key="1">
    <citation type="submission" date="2021-06" db="EMBL/GenBank/DDBJ databases">
        <authorList>
            <person name="Kallberg Y."/>
            <person name="Tangrot J."/>
            <person name="Rosling A."/>
        </authorList>
    </citation>
    <scope>NUCLEOTIDE SEQUENCE</scope>
    <source>
        <strain evidence="4">MT106</strain>
    </source>
</reference>
<keyword evidence="2" id="KW-0472">Membrane</keyword>
<dbReference type="Proteomes" id="UP000789831">
    <property type="component" value="Unassembled WGS sequence"/>
</dbReference>
<keyword evidence="5" id="KW-1185">Reference proteome</keyword>
<feature type="signal peptide" evidence="3">
    <location>
        <begin position="1"/>
        <end position="19"/>
    </location>
</feature>